<organism evidence="1 2">
    <name type="scientific">Marinobacter profundi</name>
    <dbReference type="NCBI Taxonomy" id="2666256"/>
    <lineage>
        <taxon>Bacteria</taxon>
        <taxon>Pseudomonadati</taxon>
        <taxon>Pseudomonadota</taxon>
        <taxon>Gammaproteobacteria</taxon>
        <taxon>Pseudomonadales</taxon>
        <taxon>Marinobacteraceae</taxon>
        <taxon>Marinobacter</taxon>
    </lineage>
</organism>
<dbReference type="Proteomes" id="UP000231409">
    <property type="component" value="Unassembled WGS sequence"/>
</dbReference>
<accession>A0A2G1UI27</accession>
<protein>
    <submittedName>
        <fullName evidence="1">Uncharacterized protein</fullName>
    </submittedName>
</protein>
<comment type="caution">
    <text evidence="1">The sequence shown here is derived from an EMBL/GenBank/DDBJ whole genome shotgun (WGS) entry which is preliminary data.</text>
</comment>
<dbReference type="EMBL" id="NTFH01000011">
    <property type="protein sequence ID" value="PHQ14156.1"/>
    <property type="molecule type" value="Genomic_DNA"/>
</dbReference>
<keyword evidence="2" id="KW-1185">Reference proteome</keyword>
<dbReference type="AlphaFoldDB" id="A0A2G1UI27"/>
<evidence type="ECO:0000313" key="1">
    <source>
        <dbReference type="EMBL" id="PHQ14156.1"/>
    </source>
</evidence>
<gene>
    <name evidence="1" type="ORF">CLH61_14680</name>
</gene>
<dbReference type="RefSeq" id="WP_099615511.1">
    <property type="nucleotide sequence ID" value="NZ_KZ319374.1"/>
</dbReference>
<proteinExistence type="predicted"/>
<name>A0A2G1UI27_9GAMM</name>
<reference evidence="1 2" key="1">
    <citation type="submission" date="2017-09" db="EMBL/GenBank/DDBJ databases">
        <title>The draft genome sequences of Marinobacter sp. PWS21.</title>
        <authorList>
            <person name="Cao J."/>
        </authorList>
    </citation>
    <scope>NUCLEOTIDE SEQUENCE [LARGE SCALE GENOMIC DNA]</scope>
    <source>
        <strain evidence="1 2">PWS21</strain>
    </source>
</reference>
<sequence>MRTISSVGLSQKDENVLKALLDLLGARTREAWHYAPAGTTDAVILDTDNRDALAQWLAHGHDRTLTPIAYASAPIDLPVEHRLTKPFRAADLIAVLNTISSRDTGPESAETAEPREDAEADIPFLSGAIPPLAQQVAECRTRYLRLSSARQTVLLDCANKRFAMKHPELPLREFLRTAPDQLDVVACDQPGAGFEGIDSWQSDTPLRWWIGVECSSARLLRSLDSSSRFKILRWPEPGLIKHSQHYLSLSALLSRKSGVTLAEIASASSIAADVVTGFINAASLTGILTTRTVKNEPGAVLAPPAADPAPAAPVNKGLFARIRARLTL</sequence>
<evidence type="ECO:0000313" key="2">
    <source>
        <dbReference type="Proteomes" id="UP000231409"/>
    </source>
</evidence>